<keyword evidence="2" id="KW-0812">Transmembrane</keyword>
<feature type="chain" id="PRO_5018774646" description="Cadherin domain-containing protein" evidence="10">
    <location>
        <begin position="24"/>
        <end position="209"/>
    </location>
</feature>
<evidence type="ECO:0000256" key="1">
    <source>
        <dbReference type="ARBA" id="ARBA00004167"/>
    </source>
</evidence>
<organism evidence="12 13">
    <name type="scientific">Fundulus heteroclitus</name>
    <name type="common">Killifish</name>
    <name type="synonym">Mummichog</name>
    <dbReference type="NCBI Taxonomy" id="8078"/>
    <lineage>
        <taxon>Eukaryota</taxon>
        <taxon>Metazoa</taxon>
        <taxon>Chordata</taxon>
        <taxon>Craniata</taxon>
        <taxon>Vertebrata</taxon>
        <taxon>Euteleostomi</taxon>
        <taxon>Actinopterygii</taxon>
        <taxon>Neopterygii</taxon>
        <taxon>Teleostei</taxon>
        <taxon>Neoteleostei</taxon>
        <taxon>Acanthomorphata</taxon>
        <taxon>Ovalentaria</taxon>
        <taxon>Atherinomorphae</taxon>
        <taxon>Cyprinodontiformes</taxon>
        <taxon>Fundulidae</taxon>
        <taxon>Fundulus</taxon>
    </lineage>
</organism>
<dbReference type="GeneTree" id="ENSGT00940000165118"/>
<name>A0A3Q2U4V1_FUNHE</name>
<dbReference type="InterPro" id="IPR050174">
    <property type="entry name" value="Protocadherin/Cadherin-CA"/>
</dbReference>
<evidence type="ECO:0000256" key="5">
    <source>
        <dbReference type="ARBA" id="ARBA00022889"/>
    </source>
</evidence>
<feature type="domain" description="Cadherin" evidence="11">
    <location>
        <begin position="102"/>
        <end position="200"/>
    </location>
</feature>
<evidence type="ECO:0000313" key="13">
    <source>
        <dbReference type="Proteomes" id="UP000265000"/>
    </source>
</evidence>
<dbReference type="GO" id="GO:0009653">
    <property type="term" value="P:anatomical structure morphogenesis"/>
    <property type="evidence" value="ECO:0007669"/>
    <property type="project" value="UniProtKB-ARBA"/>
</dbReference>
<feature type="domain" description="Cadherin" evidence="11">
    <location>
        <begin position="46"/>
        <end position="101"/>
    </location>
</feature>
<keyword evidence="6" id="KW-1133">Transmembrane helix</keyword>
<evidence type="ECO:0000256" key="9">
    <source>
        <dbReference type="PROSITE-ProRule" id="PRU00043"/>
    </source>
</evidence>
<dbReference type="AlphaFoldDB" id="A0A3Q2U4V1"/>
<dbReference type="GO" id="GO:0005886">
    <property type="term" value="C:plasma membrane"/>
    <property type="evidence" value="ECO:0007669"/>
    <property type="project" value="InterPro"/>
</dbReference>
<dbReference type="GO" id="GO:0007156">
    <property type="term" value="P:homophilic cell adhesion via plasma membrane adhesion molecules"/>
    <property type="evidence" value="ECO:0007669"/>
    <property type="project" value="InterPro"/>
</dbReference>
<feature type="signal peptide" evidence="10">
    <location>
        <begin position="1"/>
        <end position="23"/>
    </location>
</feature>
<dbReference type="Ensembl" id="ENSFHET00000006831.1">
    <property type="protein sequence ID" value="ENSFHEP00000024815.1"/>
    <property type="gene ID" value="ENSFHEG00000006615.1"/>
</dbReference>
<dbReference type="FunFam" id="2.60.40.60:FF:000002">
    <property type="entry name" value="Protocadherin alpha 2"/>
    <property type="match status" value="1"/>
</dbReference>
<evidence type="ECO:0000313" key="12">
    <source>
        <dbReference type="Ensembl" id="ENSFHEP00000024815.1"/>
    </source>
</evidence>
<dbReference type="SUPFAM" id="SSF49313">
    <property type="entry name" value="Cadherin-like"/>
    <property type="match status" value="2"/>
</dbReference>
<sequence length="209" mass="22905">LTAFANKLLLDLMFLRCLADGRGANISLHRWVGCVTATQRDRQELVDRKTPSLVLEKPLDRESVKSHVLLLTALDGGKPPRSGNMTIIVNVSDVNDNPPVFSQESYTVSLKENSPAGTTVIQINATDLDEGSNGEVIYSFGNHMEAQIRERFSLNPVTGVIVVTGALDFEECSRYEIDVQASDKGTAALKTDKTVVVNLCCPIYRILIL</sequence>
<evidence type="ECO:0000256" key="10">
    <source>
        <dbReference type="SAM" id="SignalP"/>
    </source>
</evidence>
<dbReference type="SMART" id="SM00112">
    <property type="entry name" value="CA"/>
    <property type="match status" value="2"/>
</dbReference>
<dbReference type="Gene3D" id="2.60.40.60">
    <property type="entry name" value="Cadherins"/>
    <property type="match status" value="2"/>
</dbReference>
<proteinExistence type="predicted"/>
<reference evidence="12" key="2">
    <citation type="submission" date="2025-09" db="UniProtKB">
        <authorList>
            <consortium name="Ensembl"/>
        </authorList>
    </citation>
    <scope>IDENTIFICATION</scope>
</reference>
<evidence type="ECO:0000256" key="7">
    <source>
        <dbReference type="ARBA" id="ARBA00023136"/>
    </source>
</evidence>
<evidence type="ECO:0000256" key="2">
    <source>
        <dbReference type="ARBA" id="ARBA00022692"/>
    </source>
</evidence>
<evidence type="ECO:0000256" key="8">
    <source>
        <dbReference type="ARBA" id="ARBA00023180"/>
    </source>
</evidence>
<keyword evidence="10" id="KW-0732">Signal</keyword>
<reference evidence="12" key="1">
    <citation type="submission" date="2025-08" db="UniProtKB">
        <authorList>
            <consortium name="Ensembl"/>
        </authorList>
    </citation>
    <scope>IDENTIFICATION</scope>
</reference>
<dbReference type="PRINTS" id="PR00205">
    <property type="entry name" value="CADHERIN"/>
</dbReference>
<dbReference type="STRING" id="8078.ENSFHEP00000024815"/>
<keyword evidence="13" id="KW-1185">Reference proteome</keyword>
<keyword evidence="3" id="KW-0677">Repeat</keyword>
<dbReference type="CDD" id="cd11304">
    <property type="entry name" value="Cadherin_repeat"/>
    <property type="match status" value="2"/>
</dbReference>
<keyword evidence="8" id="KW-0325">Glycoprotein</keyword>
<dbReference type="PROSITE" id="PS50268">
    <property type="entry name" value="CADHERIN_2"/>
    <property type="match status" value="2"/>
</dbReference>
<keyword evidence="7" id="KW-0472">Membrane</keyword>
<dbReference type="InterPro" id="IPR002126">
    <property type="entry name" value="Cadherin-like_dom"/>
</dbReference>
<evidence type="ECO:0000259" key="11">
    <source>
        <dbReference type="PROSITE" id="PS50268"/>
    </source>
</evidence>
<dbReference type="InterPro" id="IPR020894">
    <property type="entry name" value="Cadherin_CS"/>
</dbReference>
<dbReference type="Pfam" id="PF00028">
    <property type="entry name" value="Cadherin"/>
    <property type="match status" value="2"/>
</dbReference>
<dbReference type="PANTHER" id="PTHR24028">
    <property type="entry name" value="CADHERIN-87A"/>
    <property type="match status" value="1"/>
</dbReference>
<keyword evidence="4 9" id="KW-0106">Calcium</keyword>
<evidence type="ECO:0000256" key="6">
    <source>
        <dbReference type="ARBA" id="ARBA00022989"/>
    </source>
</evidence>
<keyword evidence="5" id="KW-0130">Cell adhesion</keyword>
<protein>
    <recommendedName>
        <fullName evidence="11">Cadherin domain-containing protein</fullName>
    </recommendedName>
</protein>
<accession>A0A3Q2U4V1</accession>
<evidence type="ECO:0000256" key="3">
    <source>
        <dbReference type="ARBA" id="ARBA00022737"/>
    </source>
</evidence>
<dbReference type="PANTHER" id="PTHR24028:SF290">
    <property type="entry name" value="PROTOCADHERIN 2 ALPHA A 15-RELATED"/>
    <property type="match status" value="1"/>
</dbReference>
<comment type="subcellular location">
    <subcellularLocation>
        <location evidence="1">Membrane</location>
        <topology evidence="1">Single-pass membrane protein</topology>
    </subcellularLocation>
</comment>
<evidence type="ECO:0000256" key="4">
    <source>
        <dbReference type="ARBA" id="ARBA00022837"/>
    </source>
</evidence>
<dbReference type="GO" id="GO:0005509">
    <property type="term" value="F:calcium ion binding"/>
    <property type="evidence" value="ECO:0007669"/>
    <property type="project" value="UniProtKB-UniRule"/>
</dbReference>
<dbReference type="PROSITE" id="PS00232">
    <property type="entry name" value="CADHERIN_1"/>
    <property type="match status" value="1"/>
</dbReference>
<dbReference type="InterPro" id="IPR015919">
    <property type="entry name" value="Cadherin-like_sf"/>
</dbReference>
<dbReference type="Proteomes" id="UP000265000">
    <property type="component" value="Unplaced"/>
</dbReference>